<evidence type="ECO:0000313" key="4">
    <source>
        <dbReference type="EMBL" id="MDX3699875.1"/>
    </source>
</evidence>
<organism evidence="4 5">
    <name type="scientific">Streptomyces europaeiscabiei</name>
    <dbReference type="NCBI Taxonomy" id="146819"/>
    <lineage>
        <taxon>Bacteria</taxon>
        <taxon>Bacillati</taxon>
        <taxon>Actinomycetota</taxon>
        <taxon>Actinomycetes</taxon>
        <taxon>Kitasatosporales</taxon>
        <taxon>Streptomycetaceae</taxon>
        <taxon>Streptomyces</taxon>
    </lineage>
</organism>
<keyword evidence="3" id="KW-1133">Transmembrane helix</keyword>
<feature type="region of interest" description="Disordered" evidence="2">
    <location>
        <begin position="1"/>
        <end position="48"/>
    </location>
</feature>
<evidence type="ECO:0008006" key="6">
    <source>
        <dbReference type="Google" id="ProtNLM"/>
    </source>
</evidence>
<dbReference type="Proteomes" id="UP001271274">
    <property type="component" value="Unassembled WGS sequence"/>
</dbReference>
<feature type="transmembrane region" description="Helical" evidence="3">
    <location>
        <begin position="465"/>
        <end position="486"/>
    </location>
</feature>
<dbReference type="RefSeq" id="WP_173531485.1">
    <property type="nucleotide sequence ID" value="NZ_JARAUS010000115.1"/>
</dbReference>
<evidence type="ECO:0000256" key="3">
    <source>
        <dbReference type="SAM" id="Phobius"/>
    </source>
</evidence>
<comment type="caution">
    <text evidence="4">The sequence shown here is derived from an EMBL/GenBank/DDBJ whole genome shotgun (WGS) entry which is preliminary data.</text>
</comment>
<proteinExistence type="predicted"/>
<evidence type="ECO:0000313" key="5">
    <source>
        <dbReference type="Proteomes" id="UP001271274"/>
    </source>
</evidence>
<protein>
    <recommendedName>
        <fullName evidence="6">Secreted protein</fullName>
    </recommendedName>
</protein>
<gene>
    <name evidence="4" type="ORF">PV662_08910</name>
</gene>
<keyword evidence="5" id="KW-1185">Reference proteome</keyword>
<feature type="transmembrane region" description="Helical" evidence="3">
    <location>
        <begin position="237"/>
        <end position="255"/>
    </location>
</feature>
<keyword evidence="3" id="KW-0812">Transmembrane</keyword>
<feature type="transmembrane region" description="Helical" evidence="3">
    <location>
        <begin position="67"/>
        <end position="87"/>
    </location>
</feature>
<keyword evidence="3" id="KW-0472">Membrane</keyword>
<name>A0ABU4NEH9_9ACTN</name>
<dbReference type="EMBL" id="JARAYU010000002">
    <property type="protein sequence ID" value="MDX3699875.1"/>
    <property type="molecule type" value="Genomic_DNA"/>
</dbReference>
<feature type="transmembrane region" description="Helical" evidence="3">
    <location>
        <begin position="267"/>
        <end position="288"/>
    </location>
</feature>
<reference evidence="4 5" key="1">
    <citation type="journal article" date="2023" name="Microb. Genom.">
        <title>Mesoterricola silvestris gen. nov., sp. nov., Mesoterricola sediminis sp. nov., Geothrix oryzae sp. nov., Geothrix edaphica sp. nov., Geothrix rubra sp. nov., and Geothrix limicola sp. nov., six novel members of Acidobacteriota isolated from soils.</title>
        <authorList>
            <person name="Weisberg A.J."/>
            <person name="Pearce E."/>
            <person name="Kramer C.G."/>
            <person name="Chang J.H."/>
            <person name="Clarke C.R."/>
        </authorList>
    </citation>
    <scope>NUCLEOTIDE SEQUENCE [LARGE SCALE GENOMIC DNA]</scope>
    <source>
        <strain evidence="4 5">ID09-01A</strain>
    </source>
</reference>
<evidence type="ECO:0000256" key="1">
    <source>
        <dbReference type="SAM" id="Coils"/>
    </source>
</evidence>
<feature type="compositionally biased region" description="Pro residues" evidence="2">
    <location>
        <begin position="12"/>
        <end position="42"/>
    </location>
</feature>
<accession>A0ABU4NEH9</accession>
<evidence type="ECO:0000256" key="2">
    <source>
        <dbReference type="SAM" id="MobiDB-lite"/>
    </source>
</evidence>
<keyword evidence="1" id="KW-0175">Coiled coil</keyword>
<sequence length="494" mass="52181">MTLTPEGSAVPTAPPAGPAPAVPPQASHPPRPPVPSPDPDGGPPRRTAFAEGVDQLRAAATTEPGRLRIIGAVLALLVVAFGSVTAWQMNDRSAAADDVLHGSQPLSTAAAEIYSSLADANTAASSGFLAGGQETKDSRERYEEEIENAARNLSIAASASEPGSESEKLVSQLNALLPEYKGLVERARANNRLGYPLGGAYLRYANDKMQDDMLLKAKKVYDNENARLRDDYADATSYPWAAIGLGVLAIGGLVWAQRRNYQRTNRVLNHGLVAATAASTVVLLWLAGGHTLARSGLNDSYEHGVRSLTVLNDARIASLTARGNENLTLISRGAQTTTIEVDGKPEVVDEFDNEFKVEMAGLKKHLAAAERLADDASGEKPVKAAGAGMEAWLDRHKSARDADDKGDYQCALDQVIGGESTSDCEDGDKPTGECFDEVDRNLGIASKYEAKEFERAAQGGRDAMLGLPVGAAILAVLGAAGAVLGIGRRLSEYR</sequence>
<feature type="coiled-coil region" evidence="1">
    <location>
        <begin position="132"/>
        <end position="159"/>
    </location>
</feature>